<keyword evidence="3 7" id="KW-0812">Transmembrane</keyword>
<reference evidence="10" key="4">
    <citation type="journal article" date="2015" name="G3 (Bethesda)">
        <title>Genome sequences of three phytopathogenic species of the Magnaporthaceae family of fungi.</title>
        <authorList>
            <person name="Okagaki L.H."/>
            <person name="Nunes C.C."/>
            <person name="Sailsbery J."/>
            <person name="Clay B."/>
            <person name="Brown D."/>
            <person name="John T."/>
            <person name="Oh Y."/>
            <person name="Young N."/>
            <person name="Fitzgerald M."/>
            <person name="Haas B.J."/>
            <person name="Zeng Q."/>
            <person name="Young S."/>
            <person name="Adiconis X."/>
            <person name="Fan L."/>
            <person name="Levin J.Z."/>
            <person name="Mitchell T.K."/>
            <person name="Okubara P.A."/>
            <person name="Farman M.L."/>
            <person name="Kohn L.M."/>
            <person name="Birren B."/>
            <person name="Ma L.-J."/>
            <person name="Dean R.A."/>
        </authorList>
    </citation>
    <scope>NUCLEOTIDE SEQUENCE</scope>
    <source>
        <strain evidence="10">R3-111a-1</strain>
    </source>
</reference>
<dbReference type="PROSITE" id="PS50850">
    <property type="entry name" value="MFS"/>
    <property type="match status" value="1"/>
</dbReference>
<dbReference type="InterPro" id="IPR036259">
    <property type="entry name" value="MFS_trans_sf"/>
</dbReference>
<dbReference type="Pfam" id="PF07690">
    <property type="entry name" value="MFS_1"/>
    <property type="match status" value="1"/>
</dbReference>
<protein>
    <submittedName>
        <fullName evidence="9">MFS transporter</fullName>
    </submittedName>
</protein>
<feature type="transmembrane region" description="Helical" evidence="7">
    <location>
        <begin position="364"/>
        <end position="386"/>
    </location>
</feature>
<dbReference type="Gene3D" id="1.20.1250.20">
    <property type="entry name" value="MFS general substrate transporter like domains"/>
    <property type="match status" value="2"/>
</dbReference>
<keyword evidence="4 7" id="KW-1133">Transmembrane helix</keyword>
<feature type="transmembrane region" description="Helical" evidence="7">
    <location>
        <begin position="186"/>
        <end position="209"/>
    </location>
</feature>
<dbReference type="Proteomes" id="UP000006039">
    <property type="component" value="Unassembled WGS sequence"/>
</dbReference>
<dbReference type="EnsemblFungi" id="EJT82154">
    <property type="protein sequence ID" value="EJT82154"/>
    <property type="gene ID" value="GGTG_02128"/>
</dbReference>
<evidence type="ECO:0000256" key="2">
    <source>
        <dbReference type="ARBA" id="ARBA00022448"/>
    </source>
</evidence>
<organism evidence="9">
    <name type="scientific">Gaeumannomyces tritici (strain R3-111a-1)</name>
    <name type="common">Wheat and barley take-all root rot fungus</name>
    <name type="synonym">Gaeumannomyces graminis var. tritici</name>
    <dbReference type="NCBI Taxonomy" id="644352"/>
    <lineage>
        <taxon>Eukaryota</taxon>
        <taxon>Fungi</taxon>
        <taxon>Dikarya</taxon>
        <taxon>Ascomycota</taxon>
        <taxon>Pezizomycotina</taxon>
        <taxon>Sordariomycetes</taxon>
        <taxon>Sordariomycetidae</taxon>
        <taxon>Magnaporthales</taxon>
        <taxon>Magnaporthaceae</taxon>
        <taxon>Gaeumannomyces</taxon>
    </lineage>
</organism>
<evidence type="ECO:0000256" key="1">
    <source>
        <dbReference type="ARBA" id="ARBA00004141"/>
    </source>
</evidence>
<dbReference type="FunFam" id="1.20.1250.20:FF:000057">
    <property type="entry name" value="MFS general substrate transporter"/>
    <property type="match status" value="1"/>
</dbReference>
<evidence type="ECO:0000256" key="5">
    <source>
        <dbReference type="ARBA" id="ARBA00023136"/>
    </source>
</evidence>
<dbReference type="GeneID" id="20342586"/>
<reference evidence="10" key="5">
    <citation type="submission" date="2018-04" db="UniProtKB">
        <authorList>
            <consortium name="EnsemblFungi"/>
        </authorList>
    </citation>
    <scope>IDENTIFICATION</scope>
    <source>
        <strain evidence="10">R3-111a-1</strain>
    </source>
</reference>
<accession>J3NLH9</accession>
<sequence length="528" mass="57613">MLLSLPMASESTLSSSSRTPIGETSPLLGTPGPASRMEERKTPAGREGQRPESTGAAGDLSDDELEPSTPRVDMSEEHRSEVERRLVRKLDMLLLPPLWLLYVCNYLDRNNIAQARLSTFERDLGLVGNQFNVAVSILNVGYMVMQLPSNMMLARTRPSLYIPAWVALWSCVSAATAAANSFGHLVAIRFFLGFVEAPFAPGAIYLLSCWYPRRELATRQAVMLTGLPLATAFSGLIAAGVFASLEGARGLAGWQWLFVIEGAASLFVAFLSLVLLPDFPGQKRWGVMAWLLTDEEEAVAIERMKRDRVSLPAREAGVLKGLMIAVKDVRTWIFVFMTLAGHSAYGFINFFPTIVRGFKLGSNTLTLILTAPPYLAAAVVSLLLAISSDRRDERGWHISIPQAVACVGFAITAVTVNGPARYAAAFLYVCGTFTTVGIVFAWASSTLGETPEERACAIAIVSPLSQLGNIWSPYFFPSSDGPRFLMANLLMLFFSALVVAICLGLKVLLRRANKRLKEEKADAVLYTL</sequence>
<reference evidence="11" key="1">
    <citation type="submission" date="2010-07" db="EMBL/GenBank/DDBJ databases">
        <title>The genome sequence of Gaeumannomyces graminis var. tritici strain R3-111a-1.</title>
        <authorList>
            <consortium name="The Broad Institute Genome Sequencing Platform"/>
            <person name="Ma L.-J."/>
            <person name="Dead R."/>
            <person name="Young S."/>
            <person name="Zeng Q."/>
            <person name="Koehrsen M."/>
            <person name="Alvarado L."/>
            <person name="Berlin A."/>
            <person name="Chapman S.B."/>
            <person name="Chen Z."/>
            <person name="Freedman E."/>
            <person name="Gellesch M."/>
            <person name="Goldberg J."/>
            <person name="Griggs A."/>
            <person name="Gujja S."/>
            <person name="Heilman E.R."/>
            <person name="Heiman D."/>
            <person name="Hepburn T."/>
            <person name="Howarth C."/>
            <person name="Jen D."/>
            <person name="Larson L."/>
            <person name="Mehta T."/>
            <person name="Neiman D."/>
            <person name="Pearson M."/>
            <person name="Roberts A."/>
            <person name="Saif S."/>
            <person name="Shea T."/>
            <person name="Shenoy N."/>
            <person name="Sisk P."/>
            <person name="Stolte C."/>
            <person name="Sykes S."/>
            <person name="Walk T."/>
            <person name="White J."/>
            <person name="Yandava C."/>
            <person name="Haas B."/>
            <person name="Nusbaum C."/>
            <person name="Birren B."/>
        </authorList>
    </citation>
    <scope>NUCLEOTIDE SEQUENCE [LARGE SCALE GENOMIC DNA]</scope>
    <source>
        <strain evidence="11">R3-111a-1</strain>
    </source>
</reference>
<evidence type="ECO:0000256" key="7">
    <source>
        <dbReference type="SAM" id="Phobius"/>
    </source>
</evidence>
<evidence type="ECO:0000256" key="6">
    <source>
        <dbReference type="SAM" id="MobiDB-lite"/>
    </source>
</evidence>
<evidence type="ECO:0000313" key="11">
    <source>
        <dbReference type="Proteomes" id="UP000006039"/>
    </source>
</evidence>
<dbReference type="GO" id="GO:0016020">
    <property type="term" value="C:membrane"/>
    <property type="evidence" value="ECO:0007669"/>
    <property type="project" value="UniProtKB-SubCell"/>
</dbReference>
<evidence type="ECO:0000256" key="4">
    <source>
        <dbReference type="ARBA" id="ARBA00022989"/>
    </source>
</evidence>
<name>J3NLH9_GAET3</name>
<dbReference type="RefSeq" id="XP_009218163.1">
    <property type="nucleotide sequence ID" value="XM_009219899.1"/>
</dbReference>
<evidence type="ECO:0000256" key="3">
    <source>
        <dbReference type="ARBA" id="ARBA00022692"/>
    </source>
</evidence>
<dbReference type="GO" id="GO:0022857">
    <property type="term" value="F:transmembrane transporter activity"/>
    <property type="evidence" value="ECO:0007669"/>
    <property type="project" value="InterPro"/>
</dbReference>
<feature type="transmembrane region" description="Helical" evidence="7">
    <location>
        <begin position="221"/>
        <end position="242"/>
    </location>
</feature>
<feature type="transmembrane region" description="Helical" evidence="7">
    <location>
        <begin position="254"/>
        <end position="276"/>
    </location>
</feature>
<dbReference type="HOGENOM" id="CLU_001265_0_6_1"/>
<dbReference type="VEuPathDB" id="FungiDB:GGTG_02128"/>
<dbReference type="FunFam" id="1.20.1250.20:FF:000013">
    <property type="entry name" value="MFS general substrate transporter"/>
    <property type="match status" value="1"/>
</dbReference>
<feature type="transmembrane region" description="Helical" evidence="7">
    <location>
        <begin position="332"/>
        <end position="352"/>
    </location>
</feature>
<feature type="transmembrane region" description="Helical" evidence="7">
    <location>
        <begin position="484"/>
        <end position="509"/>
    </location>
</feature>
<feature type="domain" description="Major facilitator superfamily (MFS) profile" evidence="8">
    <location>
        <begin position="94"/>
        <end position="514"/>
    </location>
</feature>
<keyword evidence="5 7" id="KW-0472">Membrane</keyword>
<proteinExistence type="predicted"/>
<dbReference type="PANTHER" id="PTHR43791">
    <property type="entry name" value="PERMEASE-RELATED"/>
    <property type="match status" value="1"/>
</dbReference>
<feature type="transmembrane region" description="Helical" evidence="7">
    <location>
        <begin position="398"/>
        <end position="416"/>
    </location>
</feature>
<feature type="region of interest" description="Disordered" evidence="6">
    <location>
        <begin position="1"/>
        <end position="80"/>
    </location>
</feature>
<dbReference type="OrthoDB" id="2250022at2759"/>
<dbReference type="EMBL" id="GL385395">
    <property type="protein sequence ID" value="EJT82154.1"/>
    <property type="molecule type" value="Genomic_DNA"/>
</dbReference>
<gene>
    <name evidence="10" type="primary">20342586</name>
    <name evidence="9" type="ORF">GGTG_02128</name>
</gene>
<feature type="compositionally biased region" description="Low complexity" evidence="6">
    <location>
        <begin position="1"/>
        <end position="17"/>
    </location>
</feature>
<dbReference type="InterPro" id="IPR020846">
    <property type="entry name" value="MFS_dom"/>
</dbReference>
<dbReference type="InterPro" id="IPR011701">
    <property type="entry name" value="MFS"/>
</dbReference>
<dbReference type="AlphaFoldDB" id="J3NLH9"/>
<dbReference type="PANTHER" id="PTHR43791:SF62">
    <property type="entry name" value="MAJOR FACILITATOR SUPERFAMILY (MFS) PROFILE DOMAIN-CONTAINING PROTEIN"/>
    <property type="match status" value="1"/>
</dbReference>
<dbReference type="SUPFAM" id="SSF103473">
    <property type="entry name" value="MFS general substrate transporter"/>
    <property type="match status" value="1"/>
</dbReference>
<reference evidence="9" key="2">
    <citation type="submission" date="2010-07" db="EMBL/GenBank/DDBJ databases">
        <authorList>
            <consortium name="The Broad Institute Genome Sequencing Platform"/>
            <consortium name="Broad Institute Genome Sequencing Center for Infectious Disease"/>
            <person name="Ma L.-J."/>
            <person name="Dead R."/>
            <person name="Young S."/>
            <person name="Zeng Q."/>
            <person name="Koehrsen M."/>
            <person name="Alvarado L."/>
            <person name="Berlin A."/>
            <person name="Chapman S.B."/>
            <person name="Chen Z."/>
            <person name="Freedman E."/>
            <person name="Gellesch M."/>
            <person name="Goldberg J."/>
            <person name="Griggs A."/>
            <person name="Gujja S."/>
            <person name="Heilman E.R."/>
            <person name="Heiman D."/>
            <person name="Hepburn T."/>
            <person name="Howarth C."/>
            <person name="Jen D."/>
            <person name="Larson L."/>
            <person name="Mehta T."/>
            <person name="Neiman D."/>
            <person name="Pearson M."/>
            <person name="Roberts A."/>
            <person name="Saif S."/>
            <person name="Shea T."/>
            <person name="Shenoy N."/>
            <person name="Sisk P."/>
            <person name="Stolte C."/>
            <person name="Sykes S."/>
            <person name="Walk T."/>
            <person name="White J."/>
            <person name="Yandava C."/>
            <person name="Haas B."/>
            <person name="Nusbaum C."/>
            <person name="Birren B."/>
        </authorList>
    </citation>
    <scope>NUCLEOTIDE SEQUENCE</scope>
    <source>
        <strain evidence="9">R3-111a-1</strain>
    </source>
</reference>
<evidence type="ECO:0000313" key="9">
    <source>
        <dbReference type="EMBL" id="EJT82154.1"/>
    </source>
</evidence>
<dbReference type="eggNOG" id="KOG2533">
    <property type="taxonomic scope" value="Eukaryota"/>
</dbReference>
<feature type="transmembrane region" description="Helical" evidence="7">
    <location>
        <begin position="160"/>
        <end position="180"/>
    </location>
</feature>
<feature type="transmembrane region" description="Helical" evidence="7">
    <location>
        <begin position="422"/>
        <end position="443"/>
    </location>
</feature>
<reference evidence="9" key="3">
    <citation type="submission" date="2010-09" db="EMBL/GenBank/DDBJ databases">
        <title>Annotation of Gaeumannomyces graminis var. tritici R3-111a-1.</title>
        <authorList>
            <consortium name="The Broad Institute Genome Sequencing Platform"/>
            <person name="Ma L.-J."/>
            <person name="Dead R."/>
            <person name="Young S.K."/>
            <person name="Zeng Q."/>
            <person name="Gargeya S."/>
            <person name="Fitzgerald M."/>
            <person name="Haas B."/>
            <person name="Abouelleil A."/>
            <person name="Alvarado L."/>
            <person name="Arachchi H.M."/>
            <person name="Berlin A."/>
            <person name="Brown A."/>
            <person name="Chapman S.B."/>
            <person name="Chen Z."/>
            <person name="Dunbar C."/>
            <person name="Freedman E."/>
            <person name="Gearin G."/>
            <person name="Gellesch M."/>
            <person name="Goldberg J."/>
            <person name="Griggs A."/>
            <person name="Gujja S."/>
            <person name="Heiman D."/>
            <person name="Howarth C."/>
            <person name="Larson L."/>
            <person name="Lui A."/>
            <person name="MacDonald P.J.P."/>
            <person name="Mehta T."/>
            <person name="Montmayeur A."/>
            <person name="Murphy C."/>
            <person name="Neiman D."/>
            <person name="Pearson M."/>
            <person name="Priest M."/>
            <person name="Roberts A."/>
            <person name="Saif S."/>
            <person name="Shea T."/>
            <person name="Shenoy N."/>
            <person name="Sisk P."/>
            <person name="Stolte C."/>
            <person name="Sykes S."/>
            <person name="Yandava C."/>
            <person name="Wortman J."/>
            <person name="Nusbaum C."/>
            <person name="Birren B."/>
        </authorList>
    </citation>
    <scope>NUCLEOTIDE SEQUENCE</scope>
    <source>
        <strain evidence="9">R3-111a-1</strain>
    </source>
</reference>
<evidence type="ECO:0000313" key="10">
    <source>
        <dbReference type="EnsemblFungi" id="EJT82154"/>
    </source>
</evidence>
<feature type="transmembrane region" description="Helical" evidence="7">
    <location>
        <begin position="455"/>
        <end position="472"/>
    </location>
</feature>
<feature type="compositionally biased region" description="Basic and acidic residues" evidence="6">
    <location>
        <begin position="36"/>
        <end position="50"/>
    </location>
</feature>
<evidence type="ECO:0000259" key="8">
    <source>
        <dbReference type="PROSITE" id="PS50850"/>
    </source>
</evidence>
<comment type="subcellular location">
    <subcellularLocation>
        <location evidence="1">Membrane</location>
        <topology evidence="1">Multi-pass membrane protein</topology>
    </subcellularLocation>
</comment>
<keyword evidence="11" id="KW-1185">Reference proteome</keyword>
<keyword evidence="2" id="KW-0813">Transport</keyword>